<comment type="caution">
    <text evidence="1">The sequence shown here is derived from an EMBL/GenBank/DDBJ whole genome shotgun (WGS) entry which is preliminary data.</text>
</comment>
<proteinExistence type="predicted"/>
<dbReference type="EMBL" id="JADEXG010000029">
    <property type="protein sequence ID" value="MBE9078259.1"/>
    <property type="molecule type" value="Genomic_DNA"/>
</dbReference>
<name>A0A8J7DRD1_9CYAN</name>
<evidence type="ECO:0000313" key="2">
    <source>
        <dbReference type="Proteomes" id="UP000636505"/>
    </source>
</evidence>
<gene>
    <name evidence="1" type="ORF">IQ241_13310</name>
</gene>
<keyword evidence="2" id="KW-1185">Reference proteome</keyword>
<dbReference type="RefSeq" id="WP_193907925.1">
    <property type="nucleotide sequence ID" value="NZ_JADEXG010000029.1"/>
</dbReference>
<dbReference type="Proteomes" id="UP000636505">
    <property type="component" value="Unassembled WGS sequence"/>
</dbReference>
<organism evidence="1 2">
    <name type="scientific">Vasconcelosia minhoensis LEGE 07310</name>
    <dbReference type="NCBI Taxonomy" id="915328"/>
    <lineage>
        <taxon>Bacteria</taxon>
        <taxon>Bacillati</taxon>
        <taxon>Cyanobacteriota</taxon>
        <taxon>Cyanophyceae</taxon>
        <taxon>Nodosilineales</taxon>
        <taxon>Cymatolegaceae</taxon>
        <taxon>Vasconcelosia</taxon>
        <taxon>Vasconcelosia minhoensis</taxon>
    </lineage>
</organism>
<protein>
    <submittedName>
        <fullName evidence="1">Uncharacterized protein</fullName>
    </submittedName>
</protein>
<evidence type="ECO:0000313" key="1">
    <source>
        <dbReference type="EMBL" id="MBE9078259.1"/>
    </source>
</evidence>
<dbReference type="AlphaFoldDB" id="A0A8J7DRD1"/>
<sequence>MSSSEVIFNNRSRHLKDSALGKFLDILEEEICSQQFENNESKWLKDACRAWKEEWSEMPPGLKDIELDDFLTNSQRQEEFHRIVNRILMKVEKVSEGAEFLVREIVRIEELVRP</sequence>
<accession>A0A8J7DRD1</accession>
<reference evidence="1" key="1">
    <citation type="submission" date="2020-10" db="EMBL/GenBank/DDBJ databases">
        <authorList>
            <person name="Castelo-Branco R."/>
            <person name="Eusebio N."/>
            <person name="Adriana R."/>
            <person name="Vieira A."/>
            <person name="Brugerolle De Fraissinette N."/>
            <person name="Rezende De Castro R."/>
            <person name="Schneider M.P."/>
            <person name="Vasconcelos V."/>
            <person name="Leao P.N."/>
        </authorList>
    </citation>
    <scope>NUCLEOTIDE SEQUENCE</scope>
    <source>
        <strain evidence="1">LEGE 07310</strain>
    </source>
</reference>